<reference evidence="2 3" key="1">
    <citation type="submission" date="2020-08" db="EMBL/GenBank/DDBJ databases">
        <title>Sequencing the genomes of 1000 actinobacteria strains.</title>
        <authorList>
            <person name="Klenk H.-P."/>
        </authorList>
    </citation>
    <scope>NUCLEOTIDE SEQUENCE [LARGE SCALE GENOMIC DNA]</scope>
    <source>
        <strain evidence="2 3">DSM 43582</strain>
    </source>
</reference>
<feature type="transmembrane region" description="Helical" evidence="1">
    <location>
        <begin position="53"/>
        <end position="74"/>
    </location>
</feature>
<keyword evidence="1" id="KW-1133">Transmembrane helix</keyword>
<name>A0A7W9PJI5_9NOCA</name>
<dbReference type="RefSeq" id="WP_040748300.1">
    <property type="nucleotide sequence ID" value="NZ_JACHIT010000002.1"/>
</dbReference>
<evidence type="ECO:0000256" key="1">
    <source>
        <dbReference type="SAM" id="Phobius"/>
    </source>
</evidence>
<keyword evidence="3" id="KW-1185">Reference proteome</keyword>
<keyword evidence="1" id="KW-0472">Membrane</keyword>
<accession>A0A7W9PJI5</accession>
<proteinExistence type="predicted"/>
<organism evidence="2 3">
    <name type="scientific">Nocardia transvalensis</name>
    <dbReference type="NCBI Taxonomy" id="37333"/>
    <lineage>
        <taxon>Bacteria</taxon>
        <taxon>Bacillati</taxon>
        <taxon>Actinomycetota</taxon>
        <taxon>Actinomycetes</taxon>
        <taxon>Mycobacteriales</taxon>
        <taxon>Nocardiaceae</taxon>
        <taxon>Nocardia</taxon>
    </lineage>
</organism>
<gene>
    <name evidence="2" type="ORF">BJY24_005785</name>
</gene>
<keyword evidence="1" id="KW-0812">Transmembrane</keyword>
<evidence type="ECO:0000313" key="2">
    <source>
        <dbReference type="EMBL" id="MBB5916873.1"/>
    </source>
</evidence>
<evidence type="ECO:0000313" key="3">
    <source>
        <dbReference type="Proteomes" id="UP000540412"/>
    </source>
</evidence>
<dbReference type="EMBL" id="JACHIT010000002">
    <property type="protein sequence ID" value="MBB5916873.1"/>
    <property type="molecule type" value="Genomic_DNA"/>
</dbReference>
<dbReference type="Proteomes" id="UP000540412">
    <property type="component" value="Unassembled WGS sequence"/>
</dbReference>
<dbReference type="AlphaFoldDB" id="A0A7W9PJI5"/>
<comment type="caution">
    <text evidence="2">The sequence shown here is derived from an EMBL/GenBank/DDBJ whole genome shotgun (WGS) entry which is preliminary data.</text>
</comment>
<protein>
    <submittedName>
        <fullName evidence="2">TRAP-type C4-dicarboxylate transport system permease small subunit</fullName>
    </submittedName>
</protein>
<feature type="transmembrane region" description="Helical" evidence="1">
    <location>
        <begin position="20"/>
        <end position="41"/>
    </location>
</feature>
<sequence>MIAKPLPATVLEPLTQLLSWLAWTVLLVCIARVIVVGGQLATRLYREEAIEGLGASLFAAVLVGAASGLAAALLPNH</sequence>